<sequence length="73" mass="7659">MNLYNRLRALIPEPRLEYGTVVATTDTGVLVELPGGARVHARGEAAVDTAVFIRAGVVEGPAPGGLIYTPQTV</sequence>
<dbReference type="Proteomes" id="UP000308430">
    <property type="component" value="Unassembled WGS sequence"/>
</dbReference>
<reference evidence="1 2" key="1">
    <citation type="submission" date="2019-04" db="EMBL/GenBank/DDBJ databases">
        <title>Azoarcus nasutitermitis sp. nov. isolated from termite nest.</title>
        <authorList>
            <person name="Lin S.-Y."/>
            <person name="Hameed A."/>
            <person name="Hsu Y.-H."/>
            <person name="Young C.-C."/>
        </authorList>
    </citation>
    <scope>NUCLEOTIDE SEQUENCE [LARGE SCALE GENOMIC DNA]</scope>
    <source>
        <strain evidence="1 2">CC-YHH838</strain>
    </source>
</reference>
<name>A0A4S4B4F0_9RHOO</name>
<comment type="caution">
    <text evidence="1">The sequence shown here is derived from an EMBL/GenBank/DDBJ whole genome shotgun (WGS) entry which is preliminary data.</text>
</comment>
<dbReference type="RefSeq" id="WP_136347571.1">
    <property type="nucleotide sequence ID" value="NZ_SSOC01000002.1"/>
</dbReference>
<dbReference type="OrthoDB" id="7066409at2"/>
<gene>
    <name evidence="1" type="ORF">E6C76_07345</name>
</gene>
<evidence type="ECO:0000313" key="2">
    <source>
        <dbReference type="Proteomes" id="UP000308430"/>
    </source>
</evidence>
<protein>
    <submittedName>
        <fullName evidence="1">Uncharacterized protein</fullName>
    </submittedName>
</protein>
<accession>A0A4S4B4F0</accession>
<organism evidence="1 2">
    <name type="scientific">Pseudothauera nasutitermitis</name>
    <dbReference type="NCBI Taxonomy" id="2565930"/>
    <lineage>
        <taxon>Bacteria</taxon>
        <taxon>Pseudomonadati</taxon>
        <taxon>Pseudomonadota</taxon>
        <taxon>Betaproteobacteria</taxon>
        <taxon>Rhodocyclales</taxon>
        <taxon>Zoogloeaceae</taxon>
        <taxon>Pseudothauera</taxon>
    </lineage>
</organism>
<evidence type="ECO:0000313" key="1">
    <source>
        <dbReference type="EMBL" id="THF66630.1"/>
    </source>
</evidence>
<proteinExistence type="predicted"/>
<dbReference type="EMBL" id="SSOC01000002">
    <property type="protein sequence ID" value="THF66630.1"/>
    <property type="molecule type" value="Genomic_DNA"/>
</dbReference>
<keyword evidence="2" id="KW-1185">Reference proteome</keyword>
<dbReference type="AlphaFoldDB" id="A0A4S4B4F0"/>